<dbReference type="SUPFAM" id="SSF103473">
    <property type="entry name" value="MFS general substrate transporter"/>
    <property type="match status" value="1"/>
</dbReference>
<feature type="transmembrane region" description="Helical" evidence="8">
    <location>
        <begin position="553"/>
        <end position="575"/>
    </location>
</feature>
<dbReference type="InterPro" id="IPR036259">
    <property type="entry name" value="MFS_trans_sf"/>
</dbReference>
<dbReference type="Gene3D" id="1.20.1250.20">
    <property type="entry name" value="MFS general substrate transporter like domains"/>
    <property type="match status" value="1"/>
</dbReference>
<keyword evidence="6" id="KW-0813">Transport</keyword>
<evidence type="ECO:0000256" key="5">
    <source>
        <dbReference type="ARBA" id="ARBA00023136"/>
    </source>
</evidence>
<keyword evidence="4 8" id="KW-1133">Transmembrane helix</keyword>
<dbReference type="InterPro" id="IPR000109">
    <property type="entry name" value="POT_fam"/>
</dbReference>
<feature type="transmembrane region" description="Helical" evidence="8">
    <location>
        <begin position="261"/>
        <end position="280"/>
    </location>
</feature>
<feature type="transmembrane region" description="Helical" evidence="8">
    <location>
        <begin position="493"/>
        <end position="513"/>
    </location>
</feature>
<feature type="transmembrane region" description="Helical" evidence="8">
    <location>
        <begin position="286"/>
        <end position="308"/>
    </location>
</feature>
<dbReference type="InterPro" id="IPR018456">
    <property type="entry name" value="PTR2_symporter_CS"/>
</dbReference>
<evidence type="ECO:0000256" key="2">
    <source>
        <dbReference type="ARBA" id="ARBA00005982"/>
    </source>
</evidence>
<name>A0ABX6F4W4_KLUMA</name>
<feature type="transmembrane region" description="Helical" evidence="8">
    <location>
        <begin position="176"/>
        <end position="195"/>
    </location>
</feature>
<dbReference type="PROSITE" id="PS01022">
    <property type="entry name" value="PTR2_1"/>
    <property type="match status" value="1"/>
</dbReference>
<dbReference type="PANTHER" id="PTHR11654">
    <property type="entry name" value="OLIGOPEPTIDE TRANSPORTER-RELATED"/>
    <property type="match status" value="1"/>
</dbReference>
<feature type="transmembrane region" description="Helical" evidence="8">
    <location>
        <begin position="409"/>
        <end position="430"/>
    </location>
</feature>
<keyword evidence="3 6" id="KW-0812">Transmembrane</keyword>
<feature type="transmembrane region" description="Helical" evidence="8">
    <location>
        <begin position="525"/>
        <end position="547"/>
    </location>
</feature>
<dbReference type="EMBL" id="CP015061">
    <property type="protein sequence ID" value="QGN18358.1"/>
    <property type="molecule type" value="Genomic_DNA"/>
</dbReference>
<gene>
    <name evidence="9" type="primary">PTR2</name>
    <name evidence="9" type="ORF">FIM1_4685</name>
</gene>
<sequence length="633" mass="71236">MSASGALSHKDETEVTSKVANNDTTASSNNDSSSREDLNESKKLDEKFENRDLEVYVSDHNEASDKIDFIGGDIDDNGREPTEEEMQTLVHVAEKIPFTCWLIAIVELAERFSYYGLSAPFQNYMQNGPHDTPKGVLQLKSQGATALSYFFQFWCYLTPLLGGYLSDTFWGKYKTICVGAGIYLVGIFLLFMTSIPSINHRNSSLGGYILSLILIGIATGFIKSNLSVLIADQIPKTKPRIKVLKNGTKVIEDPNVTMQNVFMFFYLMINIGSLSVMATTHLEAEYGFWAAYLLTFCFFWIGIVVLVFGKNKYVKKPIGDNVIAKSFRVCFIALRNGFNLNRAVPSLNPEKEYPWNDLFVDEIRRAFKACKVFVFYPMMTNQMPVYDLLKQWQAGTMELHGLPNDFLQAINSISLIVFIPIMEHLVYPFIRRFTPFRPVTKIFWGFTFGAASMVYAAVLQHFIYKAGPCYDHPLKCSPEFKNTPNRVHIGWQVPAYVLIGLSEIFASITGLEYAYSKAPASMKAFIMSIFLVTNAFGSAIGIAMSPTSEDPKYVWTFSGLAVACFLAGCAFWGCFQHYNKDEERMNALDYEVEEQALTHVGVTGEATALYSVSSARSATQQQQQLRQKMSREV</sequence>
<dbReference type="Proteomes" id="UP000422736">
    <property type="component" value="Chromosome 7"/>
</dbReference>
<evidence type="ECO:0000256" key="1">
    <source>
        <dbReference type="ARBA" id="ARBA00004141"/>
    </source>
</evidence>
<evidence type="ECO:0000256" key="7">
    <source>
        <dbReference type="SAM" id="MobiDB-lite"/>
    </source>
</evidence>
<keyword evidence="10" id="KW-1185">Reference proteome</keyword>
<evidence type="ECO:0000256" key="6">
    <source>
        <dbReference type="RuleBase" id="RU003755"/>
    </source>
</evidence>
<dbReference type="Pfam" id="PF00854">
    <property type="entry name" value="PTR2"/>
    <property type="match status" value="1"/>
</dbReference>
<organism evidence="9 10">
    <name type="scientific">Kluyveromyces marxianus</name>
    <name type="common">Yeast</name>
    <name type="synonym">Candida kefyr</name>
    <dbReference type="NCBI Taxonomy" id="4911"/>
    <lineage>
        <taxon>Eukaryota</taxon>
        <taxon>Fungi</taxon>
        <taxon>Dikarya</taxon>
        <taxon>Ascomycota</taxon>
        <taxon>Saccharomycotina</taxon>
        <taxon>Saccharomycetes</taxon>
        <taxon>Saccharomycetales</taxon>
        <taxon>Saccharomycetaceae</taxon>
        <taxon>Kluyveromyces</taxon>
    </lineage>
</organism>
<feature type="region of interest" description="Disordered" evidence="7">
    <location>
        <begin position="1"/>
        <end position="45"/>
    </location>
</feature>
<keyword evidence="5 8" id="KW-0472">Membrane</keyword>
<feature type="transmembrane region" description="Helical" evidence="8">
    <location>
        <begin position="372"/>
        <end position="389"/>
    </location>
</feature>
<feature type="transmembrane region" description="Helical" evidence="8">
    <location>
        <begin position="207"/>
        <end position="231"/>
    </location>
</feature>
<evidence type="ECO:0000256" key="3">
    <source>
        <dbReference type="ARBA" id="ARBA00022692"/>
    </source>
</evidence>
<comment type="subcellular location">
    <subcellularLocation>
        <location evidence="1 6">Membrane</location>
        <topology evidence="1 6">Multi-pass membrane protein</topology>
    </subcellularLocation>
</comment>
<evidence type="ECO:0000256" key="8">
    <source>
        <dbReference type="SAM" id="Phobius"/>
    </source>
</evidence>
<evidence type="ECO:0000256" key="4">
    <source>
        <dbReference type="ARBA" id="ARBA00022989"/>
    </source>
</evidence>
<comment type="similarity">
    <text evidence="2 6">Belongs to the major facilitator superfamily. Proton-dependent oligopeptide transporter (POT/PTR) (TC 2.A.17) family.</text>
</comment>
<reference evidence="9 10" key="1">
    <citation type="submission" date="2016-03" db="EMBL/GenBank/DDBJ databases">
        <title>How can Kluyveromyces marxianus grow so fast - potential evolutionary course in Saccharomyces Complex revealed by comparative genomics.</title>
        <authorList>
            <person name="Mo W."/>
            <person name="Lu W."/>
            <person name="Yang X."/>
            <person name="Qi J."/>
            <person name="Lv H."/>
        </authorList>
    </citation>
    <scope>NUCLEOTIDE SEQUENCE [LARGE SCALE GENOMIC DNA]</scope>
    <source>
        <strain evidence="9 10">FIM1</strain>
    </source>
</reference>
<protein>
    <submittedName>
        <fullName evidence="9">Peptide transporter PTR2</fullName>
    </submittedName>
</protein>
<feature type="transmembrane region" description="Helical" evidence="8">
    <location>
        <begin position="146"/>
        <end position="164"/>
    </location>
</feature>
<dbReference type="PROSITE" id="PS01023">
    <property type="entry name" value="PTR2_2"/>
    <property type="match status" value="1"/>
</dbReference>
<proteinExistence type="inferred from homology"/>
<evidence type="ECO:0000313" key="10">
    <source>
        <dbReference type="Proteomes" id="UP000422736"/>
    </source>
</evidence>
<accession>A0ABX6F4W4</accession>
<feature type="compositionally biased region" description="Basic and acidic residues" evidence="7">
    <location>
        <begin position="33"/>
        <end position="45"/>
    </location>
</feature>
<feature type="transmembrane region" description="Helical" evidence="8">
    <location>
        <begin position="442"/>
        <end position="464"/>
    </location>
</feature>
<feature type="compositionally biased region" description="Low complexity" evidence="7">
    <location>
        <begin position="20"/>
        <end position="32"/>
    </location>
</feature>
<evidence type="ECO:0000313" key="9">
    <source>
        <dbReference type="EMBL" id="QGN18358.1"/>
    </source>
</evidence>